<protein>
    <submittedName>
        <fullName evidence="1">Uncharacterized protein</fullName>
    </submittedName>
</protein>
<dbReference type="EMBL" id="GBRH01273268">
    <property type="protein sequence ID" value="JAD24627.1"/>
    <property type="molecule type" value="Transcribed_RNA"/>
</dbReference>
<reference evidence="1" key="2">
    <citation type="journal article" date="2015" name="Data Brief">
        <title>Shoot transcriptome of the giant reed, Arundo donax.</title>
        <authorList>
            <person name="Barrero R.A."/>
            <person name="Guerrero F.D."/>
            <person name="Moolhuijzen P."/>
            <person name="Goolsby J.A."/>
            <person name="Tidwell J."/>
            <person name="Bellgard S.E."/>
            <person name="Bellgard M.I."/>
        </authorList>
    </citation>
    <scope>NUCLEOTIDE SEQUENCE</scope>
    <source>
        <tissue evidence="1">Shoot tissue taken approximately 20 cm above the soil surface</tissue>
    </source>
</reference>
<organism evidence="1">
    <name type="scientific">Arundo donax</name>
    <name type="common">Giant reed</name>
    <name type="synonym">Donax arundinaceus</name>
    <dbReference type="NCBI Taxonomy" id="35708"/>
    <lineage>
        <taxon>Eukaryota</taxon>
        <taxon>Viridiplantae</taxon>
        <taxon>Streptophyta</taxon>
        <taxon>Embryophyta</taxon>
        <taxon>Tracheophyta</taxon>
        <taxon>Spermatophyta</taxon>
        <taxon>Magnoliopsida</taxon>
        <taxon>Liliopsida</taxon>
        <taxon>Poales</taxon>
        <taxon>Poaceae</taxon>
        <taxon>PACMAD clade</taxon>
        <taxon>Arundinoideae</taxon>
        <taxon>Arundineae</taxon>
        <taxon>Arundo</taxon>
    </lineage>
</organism>
<sequence length="19" mass="2356">MNNLPHPVNNRQHRKSREQ</sequence>
<evidence type="ECO:0000313" key="1">
    <source>
        <dbReference type="EMBL" id="JAD24627.1"/>
    </source>
</evidence>
<proteinExistence type="predicted"/>
<dbReference type="AlphaFoldDB" id="A0A0A8YQJ1"/>
<reference evidence="1" key="1">
    <citation type="submission" date="2014-09" db="EMBL/GenBank/DDBJ databases">
        <authorList>
            <person name="Magalhaes I.L.F."/>
            <person name="Oliveira U."/>
            <person name="Santos F.R."/>
            <person name="Vidigal T.H.D.A."/>
            <person name="Brescovit A.D."/>
            <person name="Santos A.J."/>
        </authorList>
    </citation>
    <scope>NUCLEOTIDE SEQUENCE</scope>
    <source>
        <tissue evidence="1">Shoot tissue taken approximately 20 cm above the soil surface</tissue>
    </source>
</reference>
<accession>A0A0A8YQJ1</accession>
<name>A0A0A8YQJ1_ARUDO</name>